<dbReference type="Pfam" id="PF00440">
    <property type="entry name" value="TetR_N"/>
    <property type="match status" value="1"/>
</dbReference>
<organism evidence="6 7">
    <name type="scientific">Patulibacter brassicae</name>
    <dbReference type="NCBI Taxonomy" id="1705717"/>
    <lineage>
        <taxon>Bacteria</taxon>
        <taxon>Bacillati</taxon>
        <taxon>Actinomycetota</taxon>
        <taxon>Thermoleophilia</taxon>
        <taxon>Solirubrobacterales</taxon>
        <taxon>Patulibacteraceae</taxon>
        <taxon>Patulibacter</taxon>
    </lineage>
</organism>
<gene>
    <name evidence="6" type="ORF">SK069_06600</name>
</gene>
<evidence type="ECO:0000259" key="5">
    <source>
        <dbReference type="Pfam" id="PF21993"/>
    </source>
</evidence>
<dbReference type="InterPro" id="IPR009057">
    <property type="entry name" value="Homeodomain-like_sf"/>
</dbReference>
<reference evidence="6 7" key="1">
    <citation type="submission" date="2023-11" db="EMBL/GenBank/DDBJ databases">
        <authorList>
            <person name="Xu M."/>
            <person name="Jiang T."/>
        </authorList>
    </citation>
    <scope>NUCLEOTIDE SEQUENCE [LARGE SCALE GENOMIC DNA]</scope>
    <source>
        <strain evidence="6 7">SD</strain>
    </source>
</reference>
<evidence type="ECO:0000313" key="7">
    <source>
        <dbReference type="Proteomes" id="UP001277761"/>
    </source>
</evidence>
<keyword evidence="7" id="KW-1185">Reference proteome</keyword>
<dbReference type="RefSeq" id="WP_319953404.1">
    <property type="nucleotide sequence ID" value="NZ_JAXAVX010000002.1"/>
</dbReference>
<dbReference type="EMBL" id="JAXAVX010000002">
    <property type="protein sequence ID" value="MDX8151252.1"/>
    <property type="molecule type" value="Genomic_DNA"/>
</dbReference>
<dbReference type="PANTHER" id="PTHR47506">
    <property type="entry name" value="TRANSCRIPTIONAL REGULATORY PROTEIN"/>
    <property type="match status" value="1"/>
</dbReference>
<evidence type="ECO:0000259" key="4">
    <source>
        <dbReference type="Pfam" id="PF00440"/>
    </source>
</evidence>
<protein>
    <submittedName>
        <fullName evidence="6">TetR/AcrR family transcriptional regulator</fullName>
    </submittedName>
</protein>
<feature type="domain" description="Transcriptional regulator LmrA/YxaF-like C-terminal" evidence="5">
    <location>
        <begin position="103"/>
        <end position="188"/>
    </location>
</feature>
<evidence type="ECO:0000256" key="3">
    <source>
        <dbReference type="ARBA" id="ARBA00023163"/>
    </source>
</evidence>
<name>A0ABU4VHE6_9ACTN</name>
<sequence length="204" mass="21749">MAPAPLTAKGEATRARIVAATAERILAAGLGGTSLDDVRAATLTSKGQLFHYFPGGKAELVRAVAEWQGQRVLDAQRPALDALDSWASWEEWRTRLLAHYDAQHGWGCPIGSLASEAATSDPQLAAALADYLRTWSGYLAAGVERMRRAGILRADADANRLGTAVLAAIEGGLLLTRTEQALWPLEVALDGALAHLRSWEAPAE</sequence>
<dbReference type="SUPFAM" id="SSF48498">
    <property type="entry name" value="Tetracyclin repressor-like, C-terminal domain"/>
    <property type="match status" value="1"/>
</dbReference>
<dbReference type="InterPro" id="IPR001647">
    <property type="entry name" value="HTH_TetR"/>
</dbReference>
<keyword evidence="1" id="KW-0805">Transcription regulation</keyword>
<comment type="caution">
    <text evidence="6">The sequence shown here is derived from an EMBL/GenBank/DDBJ whole genome shotgun (WGS) entry which is preliminary data.</text>
</comment>
<keyword evidence="2" id="KW-0238">DNA-binding</keyword>
<dbReference type="InterPro" id="IPR036271">
    <property type="entry name" value="Tet_transcr_reg_TetR-rel_C_sf"/>
</dbReference>
<dbReference type="Pfam" id="PF21993">
    <property type="entry name" value="TetR_C_13_2"/>
    <property type="match status" value="1"/>
</dbReference>
<evidence type="ECO:0000256" key="1">
    <source>
        <dbReference type="ARBA" id="ARBA00023015"/>
    </source>
</evidence>
<dbReference type="Gene3D" id="1.10.357.10">
    <property type="entry name" value="Tetracycline Repressor, domain 2"/>
    <property type="match status" value="1"/>
</dbReference>
<dbReference type="PANTHER" id="PTHR47506:SF3">
    <property type="entry name" value="HTH-TYPE TRANSCRIPTIONAL REGULATOR LMRA"/>
    <property type="match status" value="1"/>
</dbReference>
<accession>A0ABU4VHE6</accession>
<feature type="domain" description="HTH tetR-type" evidence="4">
    <location>
        <begin position="17"/>
        <end position="64"/>
    </location>
</feature>
<dbReference type="InterPro" id="IPR054156">
    <property type="entry name" value="YxaF_TetR_C"/>
</dbReference>
<keyword evidence="3" id="KW-0804">Transcription</keyword>
<proteinExistence type="predicted"/>
<dbReference type="Proteomes" id="UP001277761">
    <property type="component" value="Unassembled WGS sequence"/>
</dbReference>
<evidence type="ECO:0000256" key="2">
    <source>
        <dbReference type="ARBA" id="ARBA00023125"/>
    </source>
</evidence>
<evidence type="ECO:0000313" key="6">
    <source>
        <dbReference type="EMBL" id="MDX8151252.1"/>
    </source>
</evidence>
<dbReference type="SUPFAM" id="SSF46689">
    <property type="entry name" value="Homeodomain-like"/>
    <property type="match status" value="1"/>
</dbReference>